<dbReference type="RefSeq" id="WP_023027159.1">
    <property type="nucleotide sequence ID" value="NZ_CP032620.1"/>
</dbReference>
<dbReference type="Proteomes" id="UP000277293">
    <property type="component" value="Chromosome"/>
</dbReference>
<accession>A0ABN5PUS0</accession>
<evidence type="ECO:0000313" key="2">
    <source>
        <dbReference type="EMBL" id="AYF94095.1"/>
    </source>
</evidence>
<feature type="domain" description="N-acetyltransferase" evidence="1">
    <location>
        <begin position="5"/>
        <end position="142"/>
    </location>
</feature>
<dbReference type="Gene3D" id="3.40.630.30">
    <property type="match status" value="1"/>
</dbReference>
<gene>
    <name evidence="2" type="ORF">D7D50_05580</name>
</gene>
<dbReference type="CDD" id="cd04301">
    <property type="entry name" value="NAT_SF"/>
    <property type="match status" value="1"/>
</dbReference>
<dbReference type="InterPro" id="IPR016181">
    <property type="entry name" value="Acyl_CoA_acyltransferase"/>
</dbReference>
<dbReference type="SUPFAM" id="SSF55729">
    <property type="entry name" value="Acyl-CoA N-acyltransferases (Nat)"/>
    <property type="match status" value="1"/>
</dbReference>
<keyword evidence="3" id="KW-1185">Reference proteome</keyword>
<protein>
    <submittedName>
        <fullName evidence="2">N-acetyltransferase</fullName>
    </submittedName>
</protein>
<dbReference type="Pfam" id="PF00583">
    <property type="entry name" value="Acetyltransf_1"/>
    <property type="match status" value="1"/>
</dbReference>
<dbReference type="PROSITE" id="PS51186">
    <property type="entry name" value="GNAT"/>
    <property type="match status" value="1"/>
</dbReference>
<reference evidence="3" key="1">
    <citation type="submission" date="2018-09" db="EMBL/GenBank/DDBJ databases">
        <title>Complete genome sequence of Streptococcus sp. KCOM 2890 (=JS71).</title>
        <authorList>
            <person name="Kook J.-K."/>
            <person name="Park S.-N."/>
            <person name="Lim Y.K."/>
        </authorList>
    </citation>
    <scope>NUCLEOTIDE SEQUENCE [LARGE SCALE GENOMIC DNA]</scope>
    <source>
        <strain evidence="3">JS71</strain>
    </source>
</reference>
<evidence type="ECO:0000259" key="1">
    <source>
        <dbReference type="PROSITE" id="PS51186"/>
    </source>
</evidence>
<evidence type="ECO:0000313" key="3">
    <source>
        <dbReference type="Proteomes" id="UP000277293"/>
    </source>
</evidence>
<organism evidence="2 3">
    <name type="scientific">Streptococcus koreensis</name>
    <dbReference type="NCBI Taxonomy" id="2382163"/>
    <lineage>
        <taxon>Bacteria</taxon>
        <taxon>Bacillati</taxon>
        <taxon>Bacillota</taxon>
        <taxon>Bacilli</taxon>
        <taxon>Lactobacillales</taxon>
        <taxon>Streptococcaceae</taxon>
        <taxon>Streptococcus</taxon>
    </lineage>
</organism>
<dbReference type="InterPro" id="IPR000182">
    <property type="entry name" value="GNAT_dom"/>
</dbReference>
<sequence>MQPNLRIRFAKEIDWDEIEQITSQNFSFQSAKRQELNGFRTLVLEFEEQVIGSCLIQTEDQLENPSLKLLWLEILPNFRKQGFGTLLLASLKSLVAQESLLGIHVLCQEELIPYFEMNDFQLEIGDNEEGVEGYQLSWCLSL</sequence>
<dbReference type="EMBL" id="CP032620">
    <property type="protein sequence ID" value="AYF94095.1"/>
    <property type="molecule type" value="Genomic_DNA"/>
</dbReference>
<proteinExistence type="predicted"/>
<name>A0ABN5PUS0_9STRE</name>